<dbReference type="RefSeq" id="WP_015929420.1">
    <property type="nucleotide sequence ID" value="NC_011894.1"/>
</dbReference>
<reference evidence="2 3" key="1">
    <citation type="submission" date="2009-01" db="EMBL/GenBank/DDBJ databases">
        <title>Complete sequence of chromosome of Methylobacterium nodulans ORS 2060.</title>
        <authorList>
            <consortium name="US DOE Joint Genome Institute"/>
            <person name="Lucas S."/>
            <person name="Copeland A."/>
            <person name="Lapidus A."/>
            <person name="Glavina del Rio T."/>
            <person name="Dalin E."/>
            <person name="Tice H."/>
            <person name="Bruce D."/>
            <person name="Goodwin L."/>
            <person name="Pitluck S."/>
            <person name="Sims D."/>
            <person name="Brettin T."/>
            <person name="Detter J.C."/>
            <person name="Han C."/>
            <person name="Larimer F."/>
            <person name="Land M."/>
            <person name="Hauser L."/>
            <person name="Kyrpides N."/>
            <person name="Ivanova N."/>
            <person name="Marx C.J."/>
            <person name="Richardson P."/>
        </authorList>
    </citation>
    <scope>NUCLEOTIDE SEQUENCE [LARGE SCALE GENOMIC DNA]</scope>
    <source>
        <strain evidence="3">LMG 21967 / CNCM I-2342 / ORS 2060</strain>
    </source>
</reference>
<accession>B8IFL0</accession>
<evidence type="ECO:0000313" key="3">
    <source>
        <dbReference type="Proteomes" id="UP000008207"/>
    </source>
</evidence>
<dbReference type="eggNOG" id="ENOG5031264">
    <property type="taxonomic scope" value="Bacteria"/>
</dbReference>
<dbReference type="EMBL" id="CP001349">
    <property type="protein sequence ID" value="ACL57745.1"/>
    <property type="molecule type" value="Genomic_DNA"/>
</dbReference>
<dbReference type="OrthoDB" id="8001680at2"/>
<protein>
    <submittedName>
        <fullName evidence="2">Uncharacterized protein</fullName>
    </submittedName>
</protein>
<evidence type="ECO:0000313" key="2">
    <source>
        <dbReference type="EMBL" id="ACL57745.1"/>
    </source>
</evidence>
<dbReference type="AlphaFoldDB" id="B8IFL0"/>
<dbReference type="HOGENOM" id="CLU_2700521_0_0_5"/>
<feature type="region of interest" description="Disordered" evidence="1">
    <location>
        <begin position="1"/>
        <end position="73"/>
    </location>
</feature>
<proteinExistence type="predicted"/>
<dbReference type="KEGG" id="mno:Mnod_2794"/>
<organism evidence="2 3">
    <name type="scientific">Methylobacterium nodulans (strain LMG 21967 / CNCM I-2342 / ORS 2060)</name>
    <dbReference type="NCBI Taxonomy" id="460265"/>
    <lineage>
        <taxon>Bacteria</taxon>
        <taxon>Pseudomonadati</taxon>
        <taxon>Pseudomonadota</taxon>
        <taxon>Alphaproteobacteria</taxon>
        <taxon>Hyphomicrobiales</taxon>
        <taxon>Methylobacteriaceae</taxon>
        <taxon>Methylobacterium</taxon>
    </lineage>
</organism>
<keyword evidence="3" id="KW-1185">Reference proteome</keyword>
<feature type="compositionally biased region" description="Basic and acidic residues" evidence="1">
    <location>
        <begin position="1"/>
        <end position="18"/>
    </location>
</feature>
<sequence length="73" mass="7689">MTETRKPLNPLEREENIGIKDGSSHAGEPVTRSRHGTGTDPAHDGRAARGDLKGSDPAKADAFKAAATQRKPG</sequence>
<feature type="compositionally biased region" description="Basic and acidic residues" evidence="1">
    <location>
        <begin position="41"/>
        <end position="62"/>
    </location>
</feature>
<gene>
    <name evidence="2" type="ordered locus">Mnod_2794</name>
</gene>
<dbReference type="Proteomes" id="UP000008207">
    <property type="component" value="Chromosome"/>
</dbReference>
<evidence type="ECO:0000256" key="1">
    <source>
        <dbReference type="SAM" id="MobiDB-lite"/>
    </source>
</evidence>
<name>B8IFL0_METNO</name>